<dbReference type="InterPro" id="IPR036259">
    <property type="entry name" value="MFS_trans_sf"/>
</dbReference>
<feature type="compositionally biased region" description="Polar residues" evidence="3">
    <location>
        <begin position="296"/>
        <end position="313"/>
    </location>
</feature>
<feature type="transmembrane region" description="Helical" evidence="4">
    <location>
        <begin position="518"/>
        <end position="540"/>
    </location>
</feature>
<feature type="transmembrane region" description="Helical" evidence="4">
    <location>
        <begin position="552"/>
        <end position="570"/>
    </location>
</feature>
<feature type="transmembrane region" description="Helical" evidence="4">
    <location>
        <begin position="644"/>
        <end position="663"/>
    </location>
</feature>
<feature type="transmembrane region" description="Helical" evidence="4">
    <location>
        <begin position="125"/>
        <end position="144"/>
    </location>
</feature>
<evidence type="ECO:0000256" key="1">
    <source>
        <dbReference type="ARBA" id="ARBA00004429"/>
    </source>
</evidence>
<feature type="transmembrane region" description="Helical" evidence="4">
    <location>
        <begin position="683"/>
        <end position="703"/>
    </location>
</feature>
<evidence type="ECO:0000313" key="6">
    <source>
        <dbReference type="EMBL" id="RSH83757.1"/>
    </source>
</evidence>
<accession>A0A427XY89</accession>
<feature type="transmembrane region" description="Helical" evidence="4">
    <location>
        <begin position="88"/>
        <end position="113"/>
    </location>
</feature>
<sequence>MEQLHDRGPTVFAVVLALVIVTTVFTVLRIISKLGITRKATADDFVAIVAWALDVGLSVTIMVGTKFGLGAPDSEIPLQWDLPLQRCIYAFTVLYHPALTAMKSAILVLYLRLGKAHPFLRRSSLFTLAIVVLSGVVLTFLFIFQCRPVAAAFEDIPGSCIDIVSLFLSSAPVDILTDIAIILLPLPFLTSLRIEIGEKVVLVAMFLLGVSSLSSTSSFGTVSADNRPPNYSYYISFTCMWSAVVVSVGITCSCILVLKPLALRIMPNCFHKSSPQHTGWLLQSAMSPVDHVFEANQSDETPSRSPGASTAHQQEVRESEPISRSTRVERRPSPVTLLVVPEDGDTEPAMDFFEMLATEPPESYPEGRPRQHSLAWRSSVSESRRNTIQAGDEQAPTQKILDFVNIQSKKPLTELSAREAVWPVMFVSSLFFMWGFARGVIYAFNGQIQTLLGSSAGQIVALNTAYWAAYFFGPLLVGYWVLKYEGFKATFITGLCIYAVGAMAFWPSSVLRSYPGFFVSNFIIPFGLSCLEVAANPYIALAGPGELSEARLNFAQGIQGIGGIISPLIANSALLSGLDYQDLFRVQWCYLAVAFFVTLLALVFFYVPLSEAGDDDLETMARQRLENAHLDPESKVFGIGARSFILWTGVASMFVYLGAQQGTNNYWNLLVGDVKPGSPQLETYLISRGVFTFGRFLGAGLAYIGVPPRIFLGVYTVGGFVCSVLALLLPQGSAALSMLILAVFFTSTMFPTLYATTLRGQGRHTKFAAAAVTMAISGGAVWPAVIYAIGLHHPHTASSAGGAHNVANGHLVASDAASLGRSGVE</sequence>
<feature type="transmembrane region" description="Helical" evidence="4">
    <location>
        <begin position="464"/>
        <end position="482"/>
    </location>
</feature>
<keyword evidence="4" id="KW-0812">Transmembrane</keyword>
<dbReference type="Gene3D" id="1.20.1250.20">
    <property type="entry name" value="MFS general substrate transporter like domains"/>
    <property type="match status" value="2"/>
</dbReference>
<protein>
    <recommendedName>
        <fullName evidence="5">Rhodopsin domain-containing protein</fullName>
    </recommendedName>
</protein>
<keyword evidence="4" id="KW-1133">Transmembrane helix</keyword>
<feature type="transmembrane region" description="Helical" evidence="4">
    <location>
        <begin position="590"/>
        <end position="609"/>
    </location>
</feature>
<feature type="domain" description="Rhodopsin" evidence="5">
    <location>
        <begin position="28"/>
        <end position="262"/>
    </location>
</feature>
<organism evidence="6 7">
    <name type="scientific">Saitozyma podzolica</name>
    <dbReference type="NCBI Taxonomy" id="1890683"/>
    <lineage>
        <taxon>Eukaryota</taxon>
        <taxon>Fungi</taxon>
        <taxon>Dikarya</taxon>
        <taxon>Basidiomycota</taxon>
        <taxon>Agaricomycotina</taxon>
        <taxon>Tremellomycetes</taxon>
        <taxon>Tremellales</taxon>
        <taxon>Trimorphomycetaceae</taxon>
        <taxon>Saitozyma</taxon>
    </lineage>
</organism>
<name>A0A427XY89_9TREE</name>
<feature type="transmembrane region" description="Helical" evidence="4">
    <location>
        <begin position="44"/>
        <end position="68"/>
    </location>
</feature>
<keyword evidence="2" id="KW-1003">Cell membrane</keyword>
<dbReference type="EMBL" id="RSCD01000023">
    <property type="protein sequence ID" value="RSH83757.1"/>
    <property type="molecule type" value="Genomic_DNA"/>
</dbReference>
<dbReference type="Pfam" id="PF07690">
    <property type="entry name" value="MFS_1"/>
    <property type="match status" value="1"/>
</dbReference>
<feature type="transmembrane region" description="Helical" evidence="4">
    <location>
        <begin position="420"/>
        <end position="444"/>
    </location>
</feature>
<evidence type="ECO:0000256" key="2">
    <source>
        <dbReference type="ARBA" id="ARBA00022475"/>
    </source>
</evidence>
<keyword evidence="7" id="KW-1185">Reference proteome</keyword>
<reference evidence="6 7" key="1">
    <citation type="submission" date="2018-11" db="EMBL/GenBank/DDBJ databases">
        <title>Genome sequence of Saitozyma podzolica DSM 27192.</title>
        <authorList>
            <person name="Aliyu H."/>
            <person name="Gorte O."/>
            <person name="Ochsenreither K."/>
        </authorList>
    </citation>
    <scope>NUCLEOTIDE SEQUENCE [LARGE SCALE GENOMIC DNA]</scope>
    <source>
        <strain evidence="6 7">DSM 27192</strain>
    </source>
</reference>
<feature type="compositionally biased region" description="Basic and acidic residues" evidence="3">
    <location>
        <begin position="314"/>
        <end position="332"/>
    </location>
</feature>
<feature type="transmembrane region" description="Helical" evidence="4">
    <location>
        <begin position="231"/>
        <end position="258"/>
    </location>
</feature>
<dbReference type="PANTHER" id="PTHR43702">
    <property type="entry name" value="L-FUCOSE-PROTON SYMPORTER"/>
    <property type="match status" value="1"/>
</dbReference>
<gene>
    <name evidence="6" type="ORF">EHS25_005372</name>
</gene>
<dbReference type="InterPro" id="IPR011701">
    <property type="entry name" value="MFS"/>
</dbReference>
<evidence type="ECO:0000313" key="7">
    <source>
        <dbReference type="Proteomes" id="UP000279259"/>
    </source>
</evidence>
<feature type="transmembrane region" description="Helical" evidence="4">
    <location>
        <begin position="12"/>
        <end position="32"/>
    </location>
</feature>
<dbReference type="Proteomes" id="UP000279259">
    <property type="component" value="Unassembled WGS sequence"/>
</dbReference>
<feature type="transmembrane region" description="Helical" evidence="4">
    <location>
        <begin position="735"/>
        <end position="755"/>
    </location>
</feature>
<dbReference type="PANTHER" id="PTHR43702:SF13">
    <property type="entry name" value="MONOSACCHARIDE TRANSPORTER, PUTATIVE (AFU_ORTHOLOGUE AFUA_4G06630)-RELATED"/>
    <property type="match status" value="1"/>
</dbReference>
<feature type="transmembrane region" description="Helical" evidence="4">
    <location>
        <begin position="767"/>
        <end position="789"/>
    </location>
</feature>
<dbReference type="STRING" id="1890683.A0A427XY89"/>
<feature type="transmembrane region" description="Helical" evidence="4">
    <location>
        <begin position="489"/>
        <end position="506"/>
    </location>
</feature>
<dbReference type="GO" id="GO:0005886">
    <property type="term" value="C:plasma membrane"/>
    <property type="evidence" value="ECO:0007669"/>
    <property type="project" value="UniProtKB-SubCell"/>
</dbReference>
<evidence type="ECO:0000256" key="3">
    <source>
        <dbReference type="SAM" id="MobiDB-lite"/>
    </source>
</evidence>
<keyword evidence="4" id="KW-0472">Membrane</keyword>
<dbReference type="InterPro" id="IPR049326">
    <property type="entry name" value="Rhodopsin_dom_fungi"/>
</dbReference>
<dbReference type="InterPro" id="IPR050375">
    <property type="entry name" value="MFS_TsgA-like"/>
</dbReference>
<feature type="transmembrane region" description="Helical" evidence="4">
    <location>
        <begin position="200"/>
        <end position="219"/>
    </location>
</feature>
<dbReference type="SUPFAM" id="SSF103473">
    <property type="entry name" value="MFS general substrate transporter"/>
    <property type="match status" value="1"/>
</dbReference>
<comment type="caution">
    <text evidence="6">The sequence shown here is derived from an EMBL/GenBank/DDBJ whole genome shotgun (WGS) entry which is preliminary data.</text>
</comment>
<comment type="subcellular location">
    <subcellularLocation>
        <location evidence="1">Cell inner membrane</location>
        <topology evidence="1">Multi-pass membrane protein</topology>
    </subcellularLocation>
</comment>
<evidence type="ECO:0000256" key="4">
    <source>
        <dbReference type="SAM" id="Phobius"/>
    </source>
</evidence>
<feature type="region of interest" description="Disordered" evidence="3">
    <location>
        <begin position="296"/>
        <end position="341"/>
    </location>
</feature>
<dbReference type="OrthoDB" id="546893at2759"/>
<dbReference type="GO" id="GO:0022857">
    <property type="term" value="F:transmembrane transporter activity"/>
    <property type="evidence" value="ECO:0007669"/>
    <property type="project" value="InterPro"/>
</dbReference>
<proteinExistence type="predicted"/>
<dbReference type="Pfam" id="PF20684">
    <property type="entry name" value="Fung_rhodopsin"/>
    <property type="match status" value="1"/>
</dbReference>
<feature type="transmembrane region" description="Helical" evidence="4">
    <location>
        <begin position="710"/>
        <end position="729"/>
    </location>
</feature>
<evidence type="ECO:0000259" key="5">
    <source>
        <dbReference type="Pfam" id="PF20684"/>
    </source>
</evidence>
<dbReference type="AlphaFoldDB" id="A0A427XY89"/>